<dbReference type="EC" id="2.1.2.1" evidence="1"/>
<keyword evidence="2" id="KW-1185">Reference proteome</keyword>
<dbReference type="SUPFAM" id="SSF53448">
    <property type="entry name" value="Nucleotide-diphospho-sugar transferases"/>
    <property type="match status" value="1"/>
</dbReference>
<dbReference type="Gene3D" id="3.90.550.10">
    <property type="entry name" value="Spore Coat Polysaccharide Biosynthesis Protein SpsA, Chain A"/>
    <property type="match status" value="1"/>
</dbReference>
<gene>
    <name evidence="1" type="primary">glyA_1</name>
    <name evidence="1" type="ORF">NCTC1659_00073</name>
</gene>
<dbReference type="InterPro" id="IPR029044">
    <property type="entry name" value="Nucleotide-diphossugar_trans"/>
</dbReference>
<dbReference type="GO" id="GO:0032259">
    <property type="term" value="P:methylation"/>
    <property type="evidence" value="ECO:0007669"/>
    <property type="project" value="UniProtKB-KW"/>
</dbReference>
<organism evidence="1 2">
    <name type="scientific">Canicola haemoglobinophilus</name>
    <dbReference type="NCBI Taxonomy" id="733"/>
    <lineage>
        <taxon>Bacteria</taxon>
        <taxon>Pseudomonadati</taxon>
        <taxon>Pseudomonadota</taxon>
        <taxon>Gammaproteobacteria</taxon>
        <taxon>Pasteurellales</taxon>
        <taxon>Pasteurellaceae</taxon>
        <taxon>Canicola</taxon>
    </lineage>
</organism>
<keyword evidence="1" id="KW-0489">Methyltransferase</keyword>
<reference evidence="1 2" key="1">
    <citation type="submission" date="2018-06" db="EMBL/GenBank/DDBJ databases">
        <authorList>
            <consortium name="Pathogen Informatics"/>
            <person name="Doyle S."/>
        </authorList>
    </citation>
    <scope>NUCLEOTIDE SEQUENCE [LARGE SCALE GENOMIC DNA]</scope>
    <source>
        <strain evidence="1 2">NCTC1659</strain>
    </source>
</reference>
<protein>
    <submittedName>
        <fullName evidence="1">Serine hydroxymethyltransferase</fullName>
        <ecNumber evidence="1">2.1.2.1</ecNumber>
    </submittedName>
</protein>
<proteinExistence type="predicted"/>
<evidence type="ECO:0000313" key="1">
    <source>
        <dbReference type="EMBL" id="STO58855.1"/>
    </source>
</evidence>
<dbReference type="GO" id="GO:0004372">
    <property type="term" value="F:glycine hydroxymethyltransferase activity"/>
    <property type="evidence" value="ECO:0007669"/>
    <property type="project" value="UniProtKB-EC"/>
</dbReference>
<name>A0A377HQY1_9PAST</name>
<dbReference type="EMBL" id="UGHF01000001">
    <property type="protein sequence ID" value="STO58855.1"/>
    <property type="molecule type" value="Genomic_DNA"/>
</dbReference>
<dbReference type="AlphaFoldDB" id="A0A377HQY1"/>
<keyword evidence="1" id="KW-0808">Transferase</keyword>
<dbReference type="Proteomes" id="UP000254329">
    <property type="component" value="Unassembled WGS sequence"/>
</dbReference>
<accession>A0A377HQY1</accession>
<dbReference type="GO" id="GO:0008168">
    <property type="term" value="F:methyltransferase activity"/>
    <property type="evidence" value="ECO:0007669"/>
    <property type="project" value="UniProtKB-KW"/>
</dbReference>
<evidence type="ECO:0000313" key="2">
    <source>
        <dbReference type="Proteomes" id="UP000254329"/>
    </source>
</evidence>
<dbReference type="STRING" id="733.B0186_10770"/>
<sequence length="237" mass="27632">MFVDGKQHWEKVKHLEQKYPHVVFTFLPMNTGGENNIGNGAIHAILPYILKEDIFCFLDDDNWYDTNHVAYLANMIDQYQLDYAYSLRKLYTTDYQFLCNDDFESLGYWFVPIEEPFKCADEILIYSNKNIAALIDTNCYAITRNIAFELSKEWYSGLGNDKNVFAKLIDLNAKGGCTAQRTLNYKVNFQIGGVNIPQHYIWDFIKEKCKQIAQEKQPWMTPTLYIDGVLQPIDENN</sequence>